<keyword evidence="5" id="KW-1185">Reference proteome</keyword>
<organism evidence="4 5">
    <name type="scientific">Patellaria atrata CBS 101060</name>
    <dbReference type="NCBI Taxonomy" id="1346257"/>
    <lineage>
        <taxon>Eukaryota</taxon>
        <taxon>Fungi</taxon>
        <taxon>Dikarya</taxon>
        <taxon>Ascomycota</taxon>
        <taxon>Pezizomycotina</taxon>
        <taxon>Dothideomycetes</taxon>
        <taxon>Dothideomycetes incertae sedis</taxon>
        <taxon>Patellariales</taxon>
        <taxon>Patellariaceae</taxon>
        <taxon>Patellaria</taxon>
    </lineage>
</organism>
<comment type="similarity">
    <text evidence="1 2">Belongs to the PAL/histidase family.</text>
</comment>
<dbReference type="AlphaFoldDB" id="A0A9P4SD33"/>
<evidence type="ECO:0000256" key="3">
    <source>
        <dbReference type="SAM" id="MobiDB-lite"/>
    </source>
</evidence>
<dbReference type="Gene3D" id="1.10.274.20">
    <property type="entry name" value="Phenylalanine ammonia-lyase 1, domain 3"/>
    <property type="match status" value="1"/>
</dbReference>
<dbReference type="InterPro" id="IPR001106">
    <property type="entry name" value="Aromatic_Lyase"/>
</dbReference>
<dbReference type="InterPro" id="IPR022313">
    <property type="entry name" value="Phe/His_NH3-lyase_AS"/>
</dbReference>
<dbReference type="InterPro" id="IPR005922">
    <property type="entry name" value="Phe_NH3-lyase"/>
</dbReference>
<dbReference type="CDD" id="cd00332">
    <property type="entry name" value="PAL-HAL"/>
    <property type="match status" value="1"/>
</dbReference>
<evidence type="ECO:0000313" key="4">
    <source>
        <dbReference type="EMBL" id="KAF2840458.1"/>
    </source>
</evidence>
<dbReference type="OrthoDB" id="10051290at2759"/>
<dbReference type="InterPro" id="IPR024083">
    <property type="entry name" value="Fumarase/histidase_N"/>
</dbReference>
<accession>A0A9P4SD33</accession>
<dbReference type="Gene3D" id="1.20.200.10">
    <property type="entry name" value="Fumarase/aspartase (Central domain)"/>
    <property type="match status" value="1"/>
</dbReference>
<name>A0A9P4SD33_9PEZI</name>
<evidence type="ECO:0000256" key="1">
    <source>
        <dbReference type="ARBA" id="ARBA00007238"/>
    </source>
</evidence>
<comment type="caution">
    <text evidence="4">The sequence shown here is derived from an EMBL/GenBank/DDBJ whole genome shotgun (WGS) entry which is preliminary data.</text>
</comment>
<dbReference type="PANTHER" id="PTHR10362">
    <property type="entry name" value="HISTIDINE AMMONIA-LYASE"/>
    <property type="match status" value="1"/>
</dbReference>
<dbReference type="Proteomes" id="UP000799429">
    <property type="component" value="Unassembled WGS sequence"/>
</dbReference>
<evidence type="ECO:0000313" key="5">
    <source>
        <dbReference type="Proteomes" id="UP000799429"/>
    </source>
</evidence>
<dbReference type="Gene3D" id="1.10.275.10">
    <property type="entry name" value="Fumarase/aspartase (N-terminal domain)"/>
    <property type="match status" value="1"/>
</dbReference>
<gene>
    <name evidence="4" type="ORF">M501DRAFT_1002812</name>
</gene>
<feature type="compositionally biased region" description="Basic and acidic residues" evidence="3">
    <location>
        <begin position="710"/>
        <end position="720"/>
    </location>
</feature>
<reference evidence="4" key="1">
    <citation type="journal article" date="2020" name="Stud. Mycol.">
        <title>101 Dothideomycetes genomes: a test case for predicting lifestyles and emergence of pathogens.</title>
        <authorList>
            <person name="Haridas S."/>
            <person name="Albert R."/>
            <person name="Binder M."/>
            <person name="Bloem J."/>
            <person name="Labutti K."/>
            <person name="Salamov A."/>
            <person name="Andreopoulos B."/>
            <person name="Baker S."/>
            <person name="Barry K."/>
            <person name="Bills G."/>
            <person name="Bluhm B."/>
            <person name="Cannon C."/>
            <person name="Castanera R."/>
            <person name="Culley D."/>
            <person name="Daum C."/>
            <person name="Ezra D."/>
            <person name="Gonzalez J."/>
            <person name="Henrissat B."/>
            <person name="Kuo A."/>
            <person name="Liang C."/>
            <person name="Lipzen A."/>
            <person name="Lutzoni F."/>
            <person name="Magnuson J."/>
            <person name="Mondo S."/>
            <person name="Nolan M."/>
            <person name="Ohm R."/>
            <person name="Pangilinan J."/>
            <person name="Park H.-J."/>
            <person name="Ramirez L."/>
            <person name="Alfaro M."/>
            <person name="Sun H."/>
            <person name="Tritt A."/>
            <person name="Yoshinaga Y."/>
            <person name="Zwiers L.-H."/>
            <person name="Turgeon B."/>
            <person name="Goodwin S."/>
            <person name="Spatafora J."/>
            <person name="Crous P."/>
            <person name="Grigoriev I."/>
        </authorList>
    </citation>
    <scope>NUCLEOTIDE SEQUENCE</scope>
    <source>
        <strain evidence="4">CBS 101060</strain>
    </source>
</reference>
<proteinExistence type="inferred from homology"/>
<sequence length="730" mass="79247">MPRDTAPYSISQRLTGILRYGSIATLDTDPAIVQRVNDSILTLRRHLDEHRQIYGVNTGFGGSADSRTSDHPALQQALTQHQSVGILTSRDIGRSVQEGHDGLEFGIGTHSMEPSWVRGTMLTRVNSIIKGHSAVSLPIIEGILTLLKHDLTPVTPLRGSISASGDLSPLSYIANLLEGNPDIFVHSGKKHGFKIISAPEALKLANLEPISLSAKEGLGLINGTATSASIASIALHETNQLALLSQALTSMCVEALCASAHSFNQFLSAVRPHRGQIESAANIYGFLSGSKLAHGFQDEDDDKPTIGLAQDRYALRTASQWIGPQLEDLMLATEQLTVELNSTTDNPLIDIPNDLIHHGGNFQAVSVSSAMEKSRLVIQMIGKMLFAQGTEIINPMMNKGLPASLAADDPSLSFTCKGVEINLAAYMSELAFLANPVTSHVQSAEMHNQALNSLALLSARYTMQAVEVLSLMSAAYLFCLCQALDLRVLQQEFFKRVRRELSPLFLKLLTTCSEEDISRTTIRVWNALTGAWDGTTTHDLIDRASLTAEAAKTALFADSELLLRDPPPFSFSQVHTFQRDLAALLNEAYTTTRASLFQTHTTITPTYLGRASRALYTFVRVELGVPFHRGLVEHPAYALREGEQASVEAEKRKTIGRWISIIYETIRDGRVMKGVVGAVREAEKGNAKGKVNGTVNGESNTTERIATVKGESKVNKESKVSGESMVNGVA</sequence>
<dbReference type="GO" id="GO:0016841">
    <property type="term" value="F:ammonia-lyase activity"/>
    <property type="evidence" value="ECO:0007669"/>
    <property type="project" value="InterPro"/>
</dbReference>
<protein>
    <submittedName>
        <fullName evidence="4">Phenylalanine ammonia-lyase</fullName>
    </submittedName>
</protein>
<dbReference type="SUPFAM" id="SSF48557">
    <property type="entry name" value="L-aspartase-like"/>
    <property type="match status" value="1"/>
</dbReference>
<feature type="region of interest" description="Disordered" evidence="3">
    <location>
        <begin position="710"/>
        <end position="730"/>
    </location>
</feature>
<dbReference type="GO" id="GO:0005737">
    <property type="term" value="C:cytoplasm"/>
    <property type="evidence" value="ECO:0007669"/>
    <property type="project" value="InterPro"/>
</dbReference>
<dbReference type="EMBL" id="MU006093">
    <property type="protein sequence ID" value="KAF2840458.1"/>
    <property type="molecule type" value="Genomic_DNA"/>
</dbReference>
<keyword evidence="2" id="KW-0456">Lyase</keyword>
<evidence type="ECO:0000256" key="2">
    <source>
        <dbReference type="RuleBase" id="RU003954"/>
    </source>
</evidence>
<dbReference type="GO" id="GO:0006559">
    <property type="term" value="P:L-phenylalanine catabolic process"/>
    <property type="evidence" value="ECO:0007669"/>
    <property type="project" value="InterPro"/>
</dbReference>
<dbReference type="Pfam" id="PF00221">
    <property type="entry name" value="Lyase_aromatic"/>
    <property type="match status" value="1"/>
</dbReference>
<dbReference type="InterPro" id="IPR023144">
    <property type="entry name" value="Phe_NH3-lyase_shielding_dom_sf"/>
</dbReference>
<dbReference type="InterPro" id="IPR008948">
    <property type="entry name" value="L-Aspartase-like"/>
</dbReference>
<dbReference type="PROSITE" id="PS00488">
    <property type="entry name" value="PAL_HISTIDASE"/>
    <property type="match status" value="1"/>
</dbReference>
<dbReference type="NCBIfam" id="TIGR01226">
    <property type="entry name" value="phe_am_lyase"/>
    <property type="match status" value="1"/>
</dbReference>